<evidence type="ECO:0000256" key="1">
    <source>
        <dbReference type="ARBA" id="ARBA00010296"/>
    </source>
</evidence>
<keyword evidence="6" id="KW-0449">Lipoprotein</keyword>
<gene>
    <name evidence="7" type="ORF">Thimo_1527</name>
</gene>
<comment type="similarity">
    <text evidence="1">Belongs to the EcnA/EcnB lipoprotein family.</text>
</comment>
<evidence type="ECO:0000256" key="6">
    <source>
        <dbReference type="ARBA" id="ARBA00023288"/>
    </source>
</evidence>
<dbReference type="GO" id="GO:0016020">
    <property type="term" value="C:membrane"/>
    <property type="evidence" value="ECO:0007669"/>
    <property type="project" value="InterPro"/>
</dbReference>
<dbReference type="AlphaFoldDB" id="L0GY53"/>
<keyword evidence="3" id="KW-0732">Signal</keyword>
<sequence>MKKLLIVHLLAIGFLAGCNTIEGVGEDVEAGGEGIQDAAESAK</sequence>
<dbReference type="PROSITE" id="PS51257">
    <property type="entry name" value="PROKAR_LIPOPROTEIN"/>
    <property type="match status" value="1"/>
</dbReference>
<protein>
    <submittedName>
        <fullName evidence="7">Putative small secreted protein</fullName>
    </submittedName>
</protein>
<dbReference type="Pfam" id="PF08085">
    <property type="entry name" value="Entericidin"/>
    <property type="match status" value="1"/>
</dbReference>
<evidence type="ECO:0000256" key="4">
    <source>
        <dbReference type="ARBA" id="ARBA00023136"/>
    </source>
</evidence>
<organism evidence="7 8">
    <name type="scientific">Thioflavicoccus mobilis 8321</name>
    <dbReference type="NCBI Taxonomy" id="765912"/>
    <lineage>
        <taxon>Bacteria</taxon>
        <taxon>Pseudomonadati</taxon>
        <taxon>Pseudomonadota</taxon>
        <taxon>Gammaproteobacteria</taxon>
        <taxon>Chromatiales</taxon>
        <taxon>Chromatiaceae</taxon>
        <taxon>Thioflavicoccus</taxon>
    </lineage>
</organism>
<evidence type="ECO:0000256" key="3">
    <source>
        <dbReference type="ARBA" id="ARBA00022729"/>
    </source>
</evidence>
<dbReference type="KEGG" id="tmb:Thimo_1527"/>
<dbReference type="InterPro" id="IPR012556">
    <property type="entry name" value="Entericidin"/>
</dbReference>
<proteinExistence type="inferred from homology"/>
<keyword evidence="4" id="KW-0472">Membrane</keyword>
<accession>L0GY53</accession>
<keyword evidence="5" id="KW-0564">Palmitate</keyword>
<evidence type="ECO:0000313" key="7">
    <source>
        <dbReference type="EMBL" id="AGA90310.1"/>
    </source>
</evidence>
<evidence type="ECO:0000313" key="8">
    <source>
        <dbReference type="Proteomes" id="UP000010816"/>
    </source>
</evidence>
<dbReference type="STRING" id="765912.Thimo_1527"/>
<evidence type="ECO:0000256" key="2">
    <source>
        <dbReference type="ARBA" id="ARBA00022475"/>
    </source>
</evidence>
<dbReference type="eggNOG" id="COG5510">
    <property type="taxonomic scope" value="Bacteria"/>
</dbReference>
<dbReference type="EMBL" id="CP003051">
    <property type="protein sequence ID" value="AGA90310.1"/>
    <property type="molecule type" value="Genomic_DNA"/>
</dbReference>
<dbReference type="HOGENOM" id="CLU_193827_3_2_6"/>
<dbReference type="RefSeq" id="WP_015280451.1">
    <property type="nucleotide sequence ID" value="NC_019940.1"/>
</dbReference>
<keyword evidence="2" id="KW-1003">Cell membrane</keyword>
<keyword evidence="8" id="KW-1185">Reference proteome</keyword>
<name>L0GY53_9GAMM</name>
<reference evidence="7 8" key="1">
    <citation type="submission" date="2011-09" db="EMBL/GenBank/DDBJ databases">
        <title>Complete sequence of chromosome of Thioflavicoccus mobilis 8321.</title>
        <authorList>
            <consortium name="US DOE Joint Genome Institute"/>
            <person name="Lucas S."/>
            <person name="Han J."/>
            <person name="Lapidus A."/>
            <person name="Cheng J.-F."/>
            <person name="Goodwin L."/>
            <person name="Pitluck S."/>
            <person name="Peters L."/>
            <person name="Ovchinnikova G."/>
            <person name="Lu M."/>
            <person name="Detter J.C."/>
            <person name="Han C."/>
            <person name="Tapia R."/>
            <person name="Land M."/>
            <person name="Hauser L."/>
            <person name="Kyrpides N."/>
            <person name="Ivanova N."/>
            <person name="Pagani I."/>
            <person name="Vogl K."/>
            <person name="Liu Z."/>
            <person name="Imhoff J."/>
            <person name="Thiel V."/>
            <person name="Frigaard N.-U."/>
            <person name="Bryant D."/>
            <person name="Woyke T."/>
        </authorList>
    </citation>
    <scope>NUCLEOTIDE SEQUENCE [LARGE SCALE GENOMIC DNA]</scope>
    <source>
        <strain evidence="7 8">8321</strain>
    </source>
</reference>
<dbReference type="Proteomes" id="UP000010816">
    <property type="component" value="Chromosome"/>
</dbReference>
<evidence type="ECO:0000256" key="5">
    <source>
        <dbReference type="ARBA" id="ARBA00023139"/>
    </source>
</evidence>
<dbReference type="GO" id="GO:0009636">
    <property type="term" value="P:response to toxic substance"/>
    <property type="evidence" value="ECO:0007669"/>
    <property type="project" value="InterPro"/>
</dbReference>